<reference evidence="7 8" key="1">
    <citation type="submission" date="2019-06" db="EMBL/GenBank/DDBJ databases">
        <authorList>
            <person name="Palmer J.M."/>
        </authorList>
    </citation>
    <scope>NUCLEOTIDE SEQUENCE [LARGE SCALE GENOMIC DNA]</scope>
    <source>
        <strain evidence="3 7">TWF102</strain>
        <strain evidence="4 8">TWF703</strain>
        <strain evidence="5 6">TWF970</strain>
    </source>
</reference>
<feature type="signal peptide" evidence="2">
    <location>
        <begin position="1"/>
        <end position="20"/>
    </location>
</feature>
<evidence type="ECO:0000313" key="3">
    <source>
        <dbReference type="EMBL" id="KAF3104383.1"/>
    </source>
</evidence>
<evidence type="ECO:0000313" key="7">
    <source>
        <dbReference type="Proteomes" id="UP000475325"/>
    </source>
</evidence>
<dbReference type="Proteomes" id="UP000474640">
    <property type="component" value="Unassembled WGS sequence"/>
</dbReference>
<dbReference type="EMBL" id="WIQW01000016">
    <property type="protein sequence ID" value="KAF3104383.1"/>
    <property type="molecule type" value="Genomic_DNA"/>
</dbReference>
<dbReference type="OrthoDB" id="5295703at2759"/>
<protein>
    <submittedName>
        <fullName evidence="4">Uncharacterized protein</fullName>
    </submittedName>
</protein>
<evidence type="ECO:0000256" key="2">
    <source>
        <dbReference type="SAM" id="SignalP"/>
    </source>
</evidence>
<keyword evidence="2" id="KW-0732">Signal</keyword>
<dbReference type="AlphaFoldDB" id="A0A7C8JU91"/>
<evidence type="ECO:0000313" key="8">
    <source>
        <dbReference type="Proteomes" id="UP000480548"/>
    </source>
</evidence>
<gene>
    <name evidence="3" type="ORF">TWF102_003024</name>
    <name evidence="4" type="ORF">TWF703_000112</name>
    <name evidence="5" type="ORF">TWF970_000782</name>
</gene>
<dbReference type="Proteomes" id="UP000475325">
    <property type="component" value="Unassembled WGS sequence"/>
</dbReference>
<comment type="caution">
    <text evidence="4">The sequence shown here is derived from an EMBL/GenBank/DDBJ whole genome shotgun (WGS) entry which is preliminary data.</text>
</comment>
<evidence type="ECO:0000313" key="6">
    <source>
        <dbReference type="Proteomes" id="UP000474640"/>
    </source>
</evidence>
<evidence type="ECO:0000256" key="1">
    <source>
        <dbReference type="SAM" id="MobiDB-lite"/>
    </source>
</evidence>
<feature type="chain" id="PRO_5040025418" evidence="2">
    <location>
        <begin position="21"/>
        <end position="187"/>
    </location>
</feature>
<name>A0A7C8JU91_ORBOL</name>
<organism evidence="4 8">
    <name type="scientific">Orbilia oligospora</name>
    <name type="common">Nematode-trapping fungus</name>
    <name type="synonym">Arthrobotrys oligospora</name>
    <dbReference type="NCBI Taxonomy" id="2813651"/>
    <lineage>
        <taxon>Eukaryota</taxon>
        <taxon>Fungi</taxon>
        <taxon>Dikarya</taxon>
        <taxon>Ascomycota</taxon>
        <taxon>Pezizomycotina</taxon>
        <taxon>Orbiliomycetes</taxon>
        <taxon>Orbiliales</taxon>
        <taxon>Orbiliaceae</taxon>
        <taxon>Orbilia</taxon>
    </lineage>
</organism>
<proteinExistence type="predicted"/>
<dbReference type="Proteomes" id="UP000480548">
    <property type="component" value="Unassembled WGS sequence"/>
</dbReference>
<evidence type="ECO:0000313" key="5">
    <source>
        <dbReference type="EMBL" id="KAF3291568.1"/>
    </source>
</evidence>
<dbReference type="EMBL" id="JAABOJ010000001">
    <property type="protein sequence ID" value="KAF3291568.1"/>
    <property type="molecule type" value="Genomic_DNA"/>
</dbReference>
<accession>A0A7C8JU91</accession>
<evidence type="ECO:0000313" key="4">
    <source>
        <dbReference type="EMBL" id="KAF3147272.1"/>
    </source>
</evidence>
<dbReference type="EMBL" id="WIQZ01000001">
    <property type="protein sequence ID" value="KAF3147272.1"/>
    <property type="molecule type" value="Genomic_DNA"/>
</dbReference>
<sequence length="187" mass="20434">MQFLSKIILIGLGLTGISNALPAPTETGSSPALRTGYLAPPPGLDTSKHKTPPKGFVPPKVVVDVSPADKASLQKRQSDPYVHVVLCDNWYFGGQCDDYTISPNGQPWILSWFGNMNDRTSSFKVYTNGNPGKVCQLYLDYYYDSYGNLKCSGSFFEVGATTYNWGYNDALQGGLNDAISCGLCWSY</sequence>
<dbReference type="OMA" id="MWIFLKI"/>
<feature type="region of interest" description="Disordered" evidence="1">
    <location>
        <begin position="21"/>
        <end position="51"/>
    </location>
</feature>